<evidence type="ECO:0000256" key="1">
    <source>
        <dbReference type="ARBA" id="ARBA00022723"/>
    </source>
</evidence>
<gene>
    <name evidence="4" type="ORF">MSAN_00946300</name>
</gene>
<dbReference type="InterPro" id="IPR027443">
    <property type="entry name" value="IPNS-like_sf"/>
</dbReference>
<name>A0A8H6YZ08_9AGAR</name>
<protein>
    <submittedName>
        <fullName evidence="4">Clavaminate synthase-like protein</fullName>
    </submittedName>
</protein>
<keyword evidence="5" id="KW-1185">Reference proteome</keyword>
<dbReference type="GO" id="GO:0046872">
    <property type="term" value="F:metal ion binding"/>
    <property type="evidence" value="ECO:0007669"/>
    <property type="project" value="UniProtKB-KW"/>
</dbReference>
<dbReference type="Pfam" id="PF03171">
    <property type="entry name" value="2OG-FeII_Oxy"/>
    <property type="match status" value="1"/>
</dbReference>
<evidence type="ECO:0000256" key="2">
    <source>
        <dbReference type="ARBA" id="ARBA00023004"/>
    </source>
</evidence>
<proteinExistence type="predicted"/>
<evidence type="ECO:0000313" key="5">
    <source>
        <dbReference type="Proteomes" id="UP000623467"/>
    </source>
</evidence>
<dbReference type="Proteomes" id="UP000623467">
    <property type="component" value="Unassembled WGS sequence"/>
</dbReference>
<sequence>MSPTLARARKGCDQRRFGDYSPFPVLLHYVMMVHGLLWDSARGDNEVSRRFTTYMWPISQEFQKQSCNDVSCLHFPPLALSNTYSRSRYPRFEAEEEKTKNVWLKGCTDMGSITVLYSQPISALQILGQDGKWGWIKHFENAPVINTGDVMEFLSGGNYKAAIHRSACAESYNHPQTSEIAFV</sequence>
<accession>A0A8H6YZ08</accession>
<dbReference type="Gene3D" id="2.60.120.330">
    <property type="entry name" value="B-lactam Antibiotic, Isopenicillin N Synthase, Chain"/>
    <property type="match status" value="1"/>
</dbReference>
<dbReference type="EMBL" id="JACAZH010000006">
    <property type="protein sequence ID" value="KAF7366876.1"/>
    <property type="molecule type" value="Genomic_DNA"/>
</dbReference>
<dbReference type="InterPro" id="IPR050295">
    <property type="entry name" value="Plant_2OG-oxidoreductases"/>
</dbReference>
<dbReference type="InterPro" id="IPR044861">
    <property type="entry name" value="IPNS-like_FE2OG_OXY"/>
</dbReference>
<comment type="caution">
    <text evidence="4">The sequence shown here is derived from an EMBL/GenBank/DDBJ whole genome shotgun (WGS) entry which is preliminary data.</text>
</comment>
<evidence type="ECO:0000313" key="4">
    <source>
        <dbReference type="EMBL" id="KAF7366876.1"/>
    </source>
</evidence>
<dbReference type="SUPFAM" id="SSF51197">
    <property type="entry name" value="Clavaminate synthase-like"/>
    <property type="match status" value="1"/>
</dbReference>
<evidence type="ECO:0000259" key="3">
    <source>
        <dbReference type="Pfam" id="PF03171"/>
    </source>
</evidence>
<dbReference type="OrthoDB" id="406156at2759"/>
<keyword evidence="1" id="KW-0479">Metal-binding</keyword>
<reference evidence="4" key="1">
    <citation type="submission" date="2020-05" db="EMBL/GenBank/DDBJ databases">
        <title>Mycena genomes resolve the evolution of fungal bioluminescence.</title>
        <authorList>
            <person name="Tsai I.J."/>
        </authorList>
    </citation>
    <scope>NUCLEOTIDE SEQUENCE</scope>
    <source>
        <strain evidence="4">160909Yilan</strain>
    </source>
</reference>
<dbReference type="AlphaFoldDB" id="A0A8H6YZ08"/>
<keyword evidence="2" id="KW-0408">Iron</keyword>
<organism evidence="4 5">
    <name type="scientific">Mycena sanguinolenta</name>
    <dbReference type="NCBI Taxonomy" id="230812"/>
    <lineage>
        <taxon>Eukaryota</taxon>
        <taxon>Fungi</taxon>
        <taxon>Dikarya</taxon>
        <taxon>Basidiomycota</taxon>
        <taxon>Agaricomycotina</taxon>
        <taxon>Agaricomycetes</taxon>
        <taxon>Agaricomycetidae</taxon>
        <taxon>Agaricales</taxon>
        <taxon>Marasmiineae</taxon>
        <taxon>Mycenaceae</taxon>
        <taxon>Mycena</taxon>
    </lineage>
</organism>
<feature type="domain" description="Isopenicillin N synthase-like Fe(2+) 2OG dioxygenase" evidence="3">
    <location>
        <begin position="87"/>
        <end position="167"/>
    </location>
</feature>
<dbReference type="PANTHER" id="PTHR47991">
    <property type="entry name" value="OXOGLUTARATE/IRON-DEPENDENT DIOXYGENASE"/>
    <property type="match status" value="1"/>
</dbReference>